<dbReference type="Proteomes" id="UP000318186">
    <property type="component" value="Unassembled WGS sequence"/>
</dbReference>
<dbReference type="RefSeq" id="WP_145764137.1">
    <property type="nucleotide sequence ID" value="NZ_CP109114.1"/>
</dbReference>
<reference evidence="4 6" key="1">
    <citation type="submission" date="2019-06" db="EMBL/GenBank/DDBJ databases">
        <title>Sequencing the genomes of 1000 actinobacteria strains.</title>
        <authorList>
            <person name="Klenk H.-P."/>
        </authorList>
    </citation>
    <scope>NUCLEOTIDE SEQUENCE [LARGE SCALE GENOMIC DNA]</scope>
    <source>
        <strain evidence="4 6">DSM 42059</strain>
    </source>
</reference>
<dbReference type="Pfam" id="PF14016">
    <property type="entry name" value="DUF4232"/>
    <property type="match status" value="1"/>
</dbReference>
<evidence type="ECO:0000313" key="6">
    <source>
        <dbReference type="Proteomes" id="UP000318186"/>
    </source>
</evidence>
<protein>
    <submittedName>
        <fullName evidence="5">DUF4232 domain-containing protein</fullName>
    </submittedName>
    <submittedName>
        <fullName evidence="4">Uncharacterized protein DUF4232</fullName>
    </submittedName>
</protein>
<reference evidence="5 7" key="2">
    <citation type="submission" date="2022-10" db="EMBL/GenBank/DDBJ databases">
        <title>The complete genomes of actinobacterial strains from the NBC collection.</title>
        <authorList>
            <person name="Joergensen T.S."/>
            <person name="Alvarez Arevalo M."/>
            <person name="Sterndorff E.B."/>
            <person name="Faurdal D."/>
            <person name="Vuksanovic O."/>
            <person name="Mourched A.-S."/>
            <person name="Charusanti P."/>
            <person name="Shaw S."/>
            <person name="Blin K."/>
            <person name="Weber T."/>
        </authorList>
    </citation>
    <scope>NUCLEOTIDE SEQUENCE [LARGE SCALE GENOMIC DNA]</scope>
    <source>
        <strain evidence="5 7">NBC 01769</strain>
    </source>
</reference>
<feature type="compositionally biased region" description="Polar residues" evidence="1">
    <location>
        <begin position="108"/>
        <end position="120"/>
    </location>
</feature>
<dbReference type="AlphaFoldDB" id="A0A561UX37"/>
<dbReference type="EMBL" id="VIWW01000001">
    <property type="protein sequence ID" value="TWG03907.1"/>
    <property type="molecule type" value="Genomic_DNA"/>
</dbReference>
<organism evidence="4 6">
    <name type="scientific">Streptomyces brevispora</name>
    <dbReference type="NCBI Taxonomy" id="887462"/>
    <lineage>
        <taxon>Bacteria</taxon>
        <taxon>Bacillati</taxon>
        <taxon>Actinomycetota</taxon>
        <taxon>Actinomycetes</taxon>
        <taxon>Kitasatosporales</taxon>
        <taxon>Streptomycetaceae</taxon>
        <taxon>Streptomyces</taxon>
    </lineage>
</organism>
<dbReference type="EMBL" id="CP109114">
    <property type="protein sequence ID" value="WSC15059.1"/>
    <property type="molecule type" value="Genomic_DNA"/>
</dbReference>
<dbReference type="Proteomes" id="UP001330827">
    <property type="component" value="Chromosome"/>
</dbReference>
<feature type="chain" id="PRO_5039565814" evidence="2">
    <location>
        <begin position="27"/>
        <end position="255"/>
    </location>
</feature>
<feature type="compositionally biased region" description="Polar residues" evidence="1">
    <location>
        <begin position="84"/>
        <end position="94"/>
    </location>
</feature>
<evidence type="ECO:0000259" key="3">
    <source>
        <dbReference type="Pfam" id="PF14016"/>
    </source>
</evidence>
<accession>A0A561UX37</accession>
<name>A0A561UX37_9ACTN</name>
<gene>
    <name evidence="4" type="ORF">FHX80_112344</name>
    <name evidence="5" type="ORF">OIE64_20955</name>
</gene>
<keyword evidence="2" id="KW-0732">Signal</keyword>
<dbReference type="OrthoDB" id="3854042at2"/>
<feature type="signal peptide" evidence="2">
    <location>
        <begin position="1"/>
        <end position="26"/>
    </location>
</feature>
<evidence type="ECO:0000256" key="2">
    <source>
        <dbReference type="SAM" id="SignalP"/>
    </source>
</evidence>
<feature type="compositionally biased region" description="Low complexity" evidence="1">
    <location>
        <begin position="37"/>
        <end position="55"/>
    </location>
</feature>
<feature type="region of interest" description="Disordered" evidence="1">
    <location>
        <begin position="26"/>
        <end position="120"/>
    </location>
</feature>
<sequence>MRSNRIRTTALAATALLAALSLTACSGDDVSTSDNGKAAASAPAANSSAKQSQSPTTAPEKDGTDADTNADDTSADTDNGKTGGTSESTAQVGTNGKKGGTASADKAGNTNSSTKTVTCTGDNTKVTVTKVSRPVNHLLLTLTNAGPHLCNAYYAPKLRFDDAQAVFPILEDSRPQAVVTLDRGQSAYASIGLTGEPGNGPAPRKATHLQVNFSGKSPEGSTGTSAELSLPANTYWDDNGFVTYWQTEMADALQY</sequence>
<dbReference type="InterPro" id="IPR025326">
    <property type="entry name" value="DUF4232"/>
</dbReference>
<feature type="domain" description="DUF4232" evidence="3">
    <location>
        <begin position="119"/>
        <end position="245"/>
    </location>
</feature>
<evidence type="ECO:0000313" key="5">
    <source>
        <dbReference type="EMBL" id="WSC15059.1"/>
    </source>
</evidence>
<evidence type="ECO:0000313" key="4">
    <source>
        <dbReference type="EMBL" id="TWG03907.1"/>
    </source>
</evidence>
<proteinExistence type="predicted"/>
<evidence type="ECO:0000256" key="1">
    <source>
        <dbReference type="SAM" id="MobiDB-lite"/>
    </source>
</evidence>
<dbReference type="PROSITE" id="PS51257">
    <property type="entry name" value="PROKAR_LIPOPROTEIN"/>
    <property type="match status" value="1"/>
</dbReference>
<evidence type="ECO:0000313" key="7">
    <source>
        <dbReference type="Proteomes" id="UP001330827"/>
    </source>
</evidence>
<keyword evidence="7" id="KW-1185">Reference proteome</keyword>